<evidence type="ECO:0000313" key="3">
    <source>
        <dbReference type="EMBL" id="MBO8451114.1"/>
    </source>
</evidence>
<gene>
    <name evidence="3" type="ORF">IAA96_08430</name>
</gene>
<keyword evidence="2" id="KW-0732">Signal</keyword>
<feature type="compositionally biased region" description="Acidic residues" evidence="1">
    <location>
        <begin position="249"/>
        <end position="264"/>
    </location>
</feature>
<feature type="signal peptide" evidence="2">
    <location>
        <begin position="1"/>
        <end position="28"/>
    </location>
</feature>
<reference evidence="3" key="1">
    <citation type="submission" date="2020-10" db="EMBL/GenBank/DDBJ databases">
        <authorList>
            <person name="Gilroy R."/>
        </authorList>
    </citation>
    <scope>NUCLEOTIDE SEQUENCE</scope>
    <source>
        <strain evidence="3">B3-4054</strain>
    </source>
</reference>
<comment type="caution">
    <text evidence="3">The sequence shown here is derived from an EMBL/GenBank/DDBJ whole genome shotgun (WGS) entry which is preliminary data.</text>
</comment>
<feature type="chain" id="PRO_5038387248" description="Lipoprotein" evidence="2">
    <location>
        <begin position="29"/>
        <end position="264"/>
    </location>
</feature>
<proteinExistence type="predicted"/>
<evidence type="ECO:0000256" key="1">
    <source>
        <dbReference type="SAM" id="MobiDB-lite"/>
    </source>
</evidence>
<reference evidence="3" key="2">
    <citation type="journal article" date="2021" name="PeerJ">
        <title>Extensive microbial diversity within the chicken gut microbiome revealed by metagenomics and culture.</title>
        <authorList>
            <person name="Gilroy R."/>
            <person name="Ravi A."/>
            <person name="Getino M."/>
            <person name="Pursley I."/>
            <person name="Horton D.L."/>
            <person name="Alikhan N.F."/>
            <person name="Baker D."/>
            <person name="Gharbi K."/>
            <person name="Hall N."/>
            <person name="Watson M."/>
            <person name="Adriaenssens E.M."/>
            <person name="Foster-Nyarko E."/>
            <person name="Jarju S."/>
            <person name="Secka A."/>
            <person name="Antonio M."/>
            <person name="Oren A."/>
            <person name="Chaudhuri R.R."/>
            <person name="La Ragione R."/>
            <person name="Hildebrand F."/>
            <person name="Pallen M.J."/>
        </authorList>
    </citation>
    <scope>NUCLEOTIDE SEQUENCE</scope>
    <source>
        <strain evidence="3">B3-4054</strain>
    </source>
</reference>
<dbReference type="PROSITE" id="PS51257">
    <property type="entry name" value="PROKAR_LIPOPROTEIN"/>
    <property type="match status" value="1"/>
</dbReference>
<dbReference type="EMBL" id="JADIMS010000156">
    <property type="protein sequence ID" value="MBO8451114.1"/>
    <property type="molecule type" value="Genomic_DNA"/>
</dbReference>
<protein>
    <recommendedName>
        <fullName evidence="5">Lipoprotein</fullName>
    </recommendedName>
</protein>
<evidence type="ECO:0000313" key="4">
    <source>
        <dbReference type="Proteomes" id="UP000823616"/>
    </source>
</evidence>
<evidence type="ECO:0000256" key="2">
    <source>
        <dbReference type="SAM" id="SignalP"/>
    </source>
</evidence>
<sequence>MKRIQKYVFAAGKVSVLCLAALCALVFASCKSSPRTVEGRTVIADVDPIETASVTIQLLNFLGTAVEPTVLTVSFAPRTDEALLQFKMGGNTYYLYMPENVRALVRDAAVRYNEDFAALNLDRDLSQRKSEKIYGEAEGSYMRWGLGRLAMNGEGYPKIGVGYRFEGKSPYFVITVYSAENPGYKSNWSNIEKSIKYAIYMNKAQSLALADALREENLMKALDTLPVVPYADPATYEDDYAGTGAAAEPEAEAEPEDSADAYGA</sequence>
<dbReference type="AlphaFoldDB" id="A0A9D9EP83"/>
<organism evidence="3 4">
    <name type="scientific">Candidatus Avitreponema avistercoris</name>
    <dbReference type="NCBI Taxonomy" id="2840705"/>
    <lineage>
        <taxon>Bacteria</taxon>
        <taxon>Pseudomonadati</taxon>
        <taxon>Spirochaetota</taxon>
        <taxon>Spirochaetia</taxon>
        <taxon>Spirochaetales</taxon>
        <taxon>Candidatus Avitreponema</taxon>
    </lineage>
</organism>
<dbReference type="Proteomes" id="UP000823616">
    <property type="component" value="Unassembled WGS sequence"/>
</dbReference>
<evidence type="ECO:0008006" key="5">
    <source>
        <dbReference type="Google" id="ProtNLM"/>
    </source>
</evidence>
<feature type="region of interest" description="Disordered" evidence="1">
    <location>
        <begin position="239"/>
        <end position="264"/>
    </location>
</feature>
<name>A0A9D9EP83_9SPIR</name>
<accession>A0A9D9EP83</accession>